<organism evidence="1 2">
    <name type="scientific">Frankliniella fusca</name>
    <dbReference type="NCBI Taxonomy" id="407009"/>
    <lineage>
        <taxon>Eukaryota</taxon>
        <taxon>Metazoa</taxon>
        <taxon>Ecdysozoa</taxon>
        <taxon>Arthropoda</taxon>
        <taxon>Hexapoda</taxon>
        <taxon>Insecta</taxon>
        <taxon>Pterygota</taxon>
        <taxon>Neoptera</taxon>
        <taxon>Paraneoptera</taxon>
        <taxon>Thysanoptera</taxon>
        <taxon>Terebrantia</taxon>
        <taxon>Thripoidea</taxon>
        <taxon>Thripidae</taxon>
        <taxon>Frankliniella</taxon>
    </lineage>
</organism>
<keyword evidence="2" id="KW-1185">Reference proteome</keyword>
<accession>A0AAE1H1N5</accession>
<proteinExistence type="predicted"/>
<dbReference type="AlphaFoldDB" id="A0AAE1H1N5"/>
<gene>
    <name evidence="1" type="ORF">KUF71_022249</name>
</gene>
<evidence type="ECO:0000313" key="2">
    <source>
        <dbReference type="Proteomes" id="UP001219518"/>
    </source>
</evidence>
<comment type="caution">
    <text evidence="1">The sequence shown here is derived from an EMBL/GenBank/DDBJ whole genome shotgun (WGS) entry which is preliminary data.</text>
</comment>
<name>A0AAE1H1N5_9NEOP</name>
<sequence length="83" mass="9449">MKIKNEDKASTSILILALARRAVFPANVLNGTSAMKKILKLEAYNLSEPVTWFLLLTQWNPASFPPPMHFYVLITIILYKKNT</sequence>
<protein>
    <submittedName>
        <fullName evidence="1">3-methyladenine DNA glycosylase</fullName>
    </submittedName>
</protein>
<evidence type="ECO:0000313" key="1">
    <source>
        <dbReference type="EMBL" id="KAK3912661.1"/>
    </source>
</evidence>
<reference evidence="1" key="1">
    <citation type="submission" date="2021-07" db="EMBL/GenBank/DDBJ databases">
        <authorList>
            <person name="Catto M.A."/>
            <person name="Jacobson A."/>
            <person name="Kennedy G."/>
            <person name="Labadie P."/>
            <person name="Hunt B.G."/>
            <person name="Srinivasan R."/>
        </authorList>
    </citation>
    <scope>NUCLEOTIDE SEQUENCE</scope>
    <source>
        <strain evidence="1">PL_HMW_Pooled</strain>
        <tissue evidence="1">Head</tissue>
    </source>
</reference>
<dbReference type="EMBL" id="JAHWGI010000295">
    <property type="protein sequence ID" value="KAK3912661.1"/>
    <property type="molecule type" value="Genomic_DNA"/>
</dbReference>
<reference evidence="1" key="2">
    <citation type="journal article" date="2023" name="BMC Genomics">
        <title>Pest status, molecular evolution, and epigenetic factors derived from the genome assembly of Frankliniella fusca, a thysanopteran phytovirus vector.</title>
        <authorList>
            <person name="Catto M.A."/>
            <person name="Labadie P.E."/>
            <person name="Jacobson A.L."/>
            <person name="Kennedy G.G."/>
            <person name="Srinivasan R."/>
            <person name="Hunt B.G."/>
        </authorList>
    </citation>
    <scope>NUCLEOTIDE SEQUENCE</scope>
    <source>
        <strain evidence="1">PL_HMW_Pooled</strain>
    </source>
</reference>
<dbReference type="Proteomes" id="UP001219518">
    <property type="component" value="Unassembled WGS sequence"/>
</dbReference>